<feature type="signal peptide" evidence="1">
    <location>
        <begin position="1"/>
        <end position="23"/>
    </location>
</feature>
<organism evidence="2 3">
    <name type="scientific">Gossypium aridum</name>
    <name type="common">American cotton</name>
    <name type="synonym">Erioxylum aridum</name>
    <dbReference type="NCBI Taxonomy" id="34290"/>
    <lineage>
        <taxon>Eukaryota</taxon>
        <taxon>Viridiplantae</taxon>
        <taxon>Streptophyta</taxon>
        <taxon>Embryophyta</taxon>
        <taxon>Tracheophyta</taxon>
        <taxon>Spermatophyta</taxon>
        <taxon>Magnoliopsida</taxon>
        <taxon>eudicotyledons</taxon>
        <taxon>Gunneridae</taxon>
        <taxon>Pentapetalae</taxon>
        <taxon>rosids</taxon>
        <taxon>malvids</taxon>
        <taxon>Malvales</taxon>
        <taxon>Malvaceae</taxon>
        <taxon>Malvoideae</taxon>
        <taxon>Gossypium</taxon>
    </lineage>
</organism>
<gene>
    <name evidence="2" type="ORF">Goari_022903</name>
</gene>
<name>A0A7J8YPB1_GOSAI</name>
<accession>A0A7J8YPB1</accession>
<protein>
    <submittedName>
        <fullName evidence="2">Uncharacterized protein</fullName>
    </submittedName>
</protein>
<feature type="chain" id="PRO_5029530130" evidence="1">
    <location>
        <begin position="24"/>
        <end position="50"/>
    </location>
</feature>
<comment type="caution">
    <text evidence="2">The sequence shown here is derived from an EMBL/GenBank/DDBJ whole genome shotgun (WGS) entry which is preliminary data.</text>
</comment>
<keyword evidence="3" id="KW-1185">Reference proteome</keyword>
<reference evidence="2 3" key="1">
    <citation type="journal article" date="2019" name="Genome Biol. Evol.">
        <title>Insights into the evolution of the New World diploid cottons (Gossypium, subgenus Houzingenia) based on genome sequencing.</title>
        <authorList>
            <person name="Grover C.E."/>
            <person name="Arick M.A. 2nd"/>
            <person name="Thrash A."/>
            <person name="Conover J.L."/>
            <person name="Sanders W.S."/>
            <person name="Peterson D.G."/>
            <person name="Frelichowski J.E."/>
            <person name="Scheffler J.A."/>
            <person name="Scheffler B.E."/>
            <person name="Wendel J.F."/>
        </authorList>
    </citation>
    <scope>NUCLEOTIDE SEQUENCE [LARGE SCALE GENOMIC DNA]</scope>
    <source>
        <strain evidence="2">185</strain>
        <tissue evidence="2">Leaf</tissue>
    </source>
</reference>
<dbReference type="Proteomes" id="UP000593577">
    <property type="component" value="Unassembled WGS sequence"/>
</dbReference>
<keyword evidence="1" id="KW-0732">Signal</keyword>
<evidence type="ECO:0000313" key="3">
    <source>
        <dbReference type="Proteomes" id="UP000593577"/>
    </source>
</evidence>
<evidence type="ECO:0000256" key="1">
    <source>
        <dbReference type="SAM" id="SignalP"/>
    </source>
</evidence>
<evidence type="ECO:0000313" key="2">
    <source>
        <dbReference type="EMBL" id="MBA0700854.1"/>
    </source>
</evidence>
<sequence length="50" mass="6078">MMRSIALLFERWIWCLLWKSTRPCFSAQRFKLTRYILQLNMIVSASLRKA</sequence>
<proteinExistence type="predicted"/>
<dbReference type="EMBL" id="JABFAA010119091">
    <property type="protein sequence ID" value="MBA0700854.1"/>
    <property type="molecule type" value="Genomic_DNA"/>
</dbReference>
<dbReference type="AlphaFoldDB" id="A0A7J8YPB1"/>